<dbReference type="Proteomes" id="UP000319103">
    <property type="component" value="Unassembled WGS sequence"/>
</dbReference>
<dbReference type="Gene3D" id="3.40.50.280">
    <property type="entry name" value="Cobalamin-binding domain"/>
    <property type="match status" value="1"/>
</dbReference>
<evidence type="ECO:0000313" key="2">
    <source>
        <dbReference type="EMBL" id="TQF02773.1"/>
    </source>
</evidence>
<evidence type="ECO:0000313" key="3">
    <source>
        <dbReference type="Proteomes" id="UP000319103"/>
    </source>
</evidence>
<keyword evidence="3" id="KW-1185">Reference proteome</keyword>
<organism evidence="2 3">
    <name type="scientific">Kitasatospora acidiphila</name>
    <dbReference type="NCBI Taxonomy" id="2567942"/>
    <lineage>
        <taxon>Bacteria</taxon>
        <taxon>Bacillati</taxon>
        <taxon>Actinomycetota</taxon>
        <taxon>Actinomycetes</taxon>
        <taxon>Kitasatosporales</taxon>
        <taxon>Streptomycetaceae</taxon>
        <taxon>Kitasatospora</taxon>
    </lineage>
</organism>
<gene>
    <name evidence="2" type="ORF">E6W39_11510</name>
</gene>
<evidence type="ECO:0000259" key="1">
    <source>
        <dbReference type="PROSITE" id="PS51332"/>
    </source>
</evidence>
<sequence length="162" mass="17522">MSVSFRCLLSTVESDSHIWNLVYLQKVLEENGAAVRNLGSCTPVDLVLTAVAESRPDLLVVSSVNGHGLHGARVLLTALREAGLELPCVVGGKLTTAESDNDRVRRELLAHGYTDVFTGDDAVERFRSFLAFGKAEGFAAWRADAAVIAPWDDSELAPLEVR</sequence>
<feature type="domain" description="B12-binding" evidence="1">
    <location>
        <begin position="4"/>
        <end position="140"/>
    </location>
</feature>
<dbReference type="GO" id="GO:0031419">
    <property type="term" value="F:cobalamin binding"/>
    <property type="evidence" value="ECO:0007669"/>
    <property type="project" value="InterPro"/>
</dbReference>
<protein>
    <submittedName>
        <fullName evidence="2">Methylmalonyl-CoA mutase</fullName>
    </submittedName>
</protein>
<proteinExistence type="predicted"/>
<dbReference type="RefSeq" id="WP_141633463.1">
    <property type="nucleotide sequence ID" value="NZ_VIGB01000003.1"/>
</dbReference>
<dbReference type="CDD" id="cd02065">
    <property type="entry name" value="B12-binding_like"/>
    <property type="match status" value="1"/>
</dbReference>
<accession>A0A540W1A0</accession>
<dbReference type="EMBL" id="VIGB01000003">
    <property type="protein sequence ID" value="TQF02773.1"/>
    <property type="molecule type" value="Genomic_DNA"/>
</dbReference>
<dbReference type="OrthoDB" id="8482131at2"/>
<comment type="caution">
    <text evidence="2">The sequence shown here is derived from an EMBL/GenBank/DDBJ whole genome shotgun (WGS) entry which is preliminary data.</text>
</comment>
<dbReference type="PROSITE" id="PS51332">
    <property type="entry name" value="B12_BINDING"/>
    <property type="match status" value="1"/>
</dbReference>
<name>A0A540W1A0_9ACTN</name>
<reference evidence="2 3" key="1">
    <citation type="submission" date="2019-06" db="EMBL/GenBank/DDBJ databases">
        <title>Description of Kitasatospora acidophila sp. nov. isolated from pine grove soil, and reclassification of Streptomyces novaecaesareae to Kitasatospora novaeceasareae comb. nov.</title>
        <authorList>
            <person name="Kim M.J."/>
        </authorList>
    </citation>
    <scope>NUCLEOTIDE SEQUENCE [LARGE SCALE GENOMIC DNA]</scope>
    <source>
        <strain evidence="2 3">MMS16-CNU292</strain>
    </source>
</reference>
<dbReference type="GO" id="GO:0046872">
    <property type="term" value="F:metal ion binding"/>
    <property type="evidence" value="ECO:0007669"/>
    <property type="project" value="InterPro"/>
</dbReference>
<dbReference type="AlphaFoldDB" id="A0A540W1A0"/>
<dbReference type="InterPro" id="IPR006158">
    <property type="entry name" value="Cobalamin-bd"/>
</dbReference>
<dbReference type="Pfam" id="PF02310">
    <property type="entry name" value="B12-binding"/>
    <property type="match status" value="1"/>
</dbReference>
<dbReference type="SUPFAM" id="SSF52242">
    <property type="entry name" value="Cobalamin (vitamin B12)-binding domain"/>
    <property type="match status" value="1"/>
</dbReference>
<dbReference type="InterPro" id="IPR036724">
    <property type="entry name" value="Cobalamin-bd_sf"/>
</dbReference>